<gene>
    <name evidence="2" type="ORF">TIFTF001_029192</name>
</gene>
<evidence type="ECO:0000259" key="1">
    <source>
        <dbReference type="Pfam" id="PF20167"/>
    </source>
</evidence>
<dbReference type="EMBL" id="BTGU01000095">
    <property type="protein sequence ID" value="GMN60107.1"/>
    <property type="molecule type" value="Genomic_DNA"/>
</dbReference>
<dbReference type="AlphaFoldDB" id="A0AA88DR47"/>
<evidence type="ECO:0000313" key="2">
    <source>
        <dbReference type="EMBL" id="GMN60107.1"/>
    </source>
</evidence>
<keyword evidence="3" id="KW-1185">Reference proteome</keyword>
<comment type="caution">
    <text evidence="2">The sequence shown here is derived from an EMBL/GenBank/DDBJ whole genome shotgun (WGS) entry which is preliminary data.</text>
</comment>
<protein>
    <recommendedName>
        <fullName evidence="1">Putative plant transposon protein domain-containing protein</fullName>
    </recommendedName>
</protein>
<feature type="domain" description="Putative plant transposon protein" evidence="1">
    <location>
        <begin position="34"/>
        <end position="119"/>
    </location>
</feature>
<reference evidence="2" key="1">
    <citation type="submission" date="2023-07" db="EMBL/GenBank/DDBJ databases">
        <title>draft genome sequence of fig (Ficus carica).</title>
        <authorList>
            <person name="Takahashi T."/>
            <person name="Nishimura K."/>
        </authorList>
    </citation>
    <scope>NUCLEOTIDE SEQUENCE</scope>
</reference>
<sequence length="257" mass="29064">MIGFSAAEWNQNFFGGNFLKGARKISSNFRNLQRSFQENGLSRYAKAWHKLICASLMPTSHQQEVSTERAALLYCICKEMSIDVGRVIRNSLLHSIQAKTTGAHTHPSFIIGLCRSAGVVIDGIEPTEEPDATVNHTFGLFILDTIWSNNGDSNNKKNLQQVVYEQCQSIAEIQRELYHRGQVLTDVQVRIVDLQQSDLDRSQFEHHFFNALGLMMRENGLHSGVNMRGIPSFPDYPAHLLRPNNLKRSVLKRALVI</sequence>
<evidence type="ECO:0000313" key="3">
    <source>
        <dbReference type="Proteomes" id="UP001187192"/>
    </source>
</evidence>
<dbReference type="InterPro" id="IPR046796">
    <property type="entry name" value="Transposase_32_dom"/>
</dbReference>
<proteinExistence type="predicted"/>
<accession>A0AA88DR47</accession>
<dbReference type="Proteomes" id="UP001187192">
    <property type="component" value="Unassembled WGS sequence"/>
</dbReference>
<name>A0AA88DR47_FICCA</name>
<dbReference type="Pfam" id="PF20167">
    <property type="entry name" value="Transposase_32"/>
    <property type="match status" value="1"/>
</dbReference>
<organism evidence="2 3">
    <name type="scientific">Ficus carica</name>
    <name type="common">Common fig</name>
    <dbReference type="NCBI Taxonomy" id="3494"/>
    <lineage>
        <taxon>Eukaryota</taxon>
        <taxon>Viridiplantae</taxon>
        <taxon>Streptophyta</taxon>
        <taxon>Embryophyta</taxon>
        <taxon>Tracheophyta</taxon>
        <taxon>Spermatophyta</taxon>
        <taxon>Magnoliopsida</taxon>
        <taxon>eudicotyledons</taxon>
        <taxon>Gunneridae</taxon>
        <taxon>Pentapetalae</taxon>
        <taxon>rosids</taxon>
        <taxon>fabids</taxon>
        <taxon>Rosales</taxon>
        <taxon>Moraceae</taxon>
        <taxon>Ficeae</taxon>
        <taxon>Ficus</taxon>
    </lineage>
</organism>